<comment type="caution">
    <text evidence="2">The sequence shown here is derived from an EMBL/GenBank/DDBJ whole genome shotgun (WGS) entry which is preliminary data.</text>
</comment>
<dbReference type="AlphaFoldDB" id="A0A699UBL1"/>
<gene>
    <name evidence="2" type="ORF">Tci_891352</name>
</gene>
<dbReference type="EMBL" id="BKCJ011314160">
    <property type="protein sequence ID" value="GFD19383.1"/>
    <property type="molecule type" value="Genomic_DNA"/>
</dbReference>
<accession>A0A699UBL1</accession>
<feature type="non-terminal residue" evidence="2">
    <location>
        <position position="1"/>
    </location>
</feature>
<feature type="region of interest" description="Disordered" evidence="1">
    <location>
        <begin position="86"/>
        <end position="114"/>
    </location>
</feature>
<sequence>WEEASNYRGWIVLRWQKKLSPAEAGLERELLGDQLRRFAPTRSAPSAATRFAPTWSAPSAATRLLPTRSAPSAATRLLPTRSAPSAATRLLPTRSAPSAATRLAPTRSAPSAATRPTLVWEEPFSATTGALICLLASTAGSAKALVARIEKARPKISLLVFMIVAPDRFE</sequence>
<evidence type="ECO:0000256" key="1">
    <source>
        <dbReference type="SAM" id="MobiDB-lite"/>
    </source>
</evidence>
<organism evidence="2">
    <name type="scientific">Tanacetum cinerariifolium</name>
    <name type="common">Dalmatian daisy</name>
    <name type="synonym">Chrysanthemum cinerariifolium</name>
    <dbReference type="NCBI Taxonomy" id="118510"/>
    <lineage>
        <taxon>Eukaryota</taxon>
        <taxon>Viridiplantae</taxon>
        <taxon>Streptophyta</taxon>
        <taxon>Embryophyta</taxon>
        <taxon>Tracheophyta</taxon>
        <taxon>Spermatophyta</taxon>
        <taxon>Magnoliopsida</taxon>
        <taxon>eudicotyledons</taxon>
        <taxon>Gunneridae</taxon>
        <taxon>Pentapetalae</taxon>
        <taxon>asterids</taxon>
        <taxon>campanulids</taxon>
        <taxon>Asterales</taxon>
        <taxon>Asteraceae</taxon>
        <taxon>Asteroideae</taxon>
        <taxon>Anthemideae</taxon>
        <taxon>Anthemidinae</taxon>
        <taxon>Tanacetum</taxon>
    </lineage>
</organism>
<evidence type="ECO:0000313" key="2">
    <source>
        <dbReference type="EMBL" id="GFD19383.1"/>
    </source>
</evidence>
<name>A0A699UBL1_TANCI</name>
<protein>
    <submittedName>
        <fullName evidence="2">Uncharacterized protein</fullName>
    </submittedName>
</protein>
<reference evidence="2" key="1">
    <citation type="journal article" date="2019" name="Sci. Rep.">
        <title>Draft genome of Tanacetum cinerariifolium, the natural source of mosquito coil.</title>
        <authorList>
            <person name="Yamashiro T."/>
            <person name="Shiraishi A."/>
            <person name="Satake H."/>
            <person name="Nakayama K."/>
        </authorList>
    </citation>
    <scope>NUCLEOTIDE SEQUENCE</scope>
</reference>
<proteinExistence type="predicted"/>